<dbReference type="PATRIC" id="fig|1262449.3.peg.1937"/>
<dbReference type="PROSITE" id="PS00198">
    <property type="entry name" value="4FE4S_FER_1"/>
    <property type="match status" value="1"/>
</dbReference>
<feature type="domain" description="4Fe-4S ferredoxin-type" evidence="6">
    <location>
        <begin position="81"/>
        <end position="110"/>
    </location>
</feature>
<dbReference type="InterPro" id="IPR050294">
    <property type="entry name" value="RnfB_subfamily"/>
</dbReference>
<evidence type="ECO:0000313" key="10">
    <source>
        <dbReference type="Proteomes" id="UP000030905"/>
    </source>
</evidence>
<gene>
    <name evidence="7" type="primary">hydN</name>
    <name evidence="7" type="ORF">CLPA_c10300</name>
    <name evidence="8" type="ORF">CP6013_02122</name>
</gene>
<proteinExistence type="predicted"/>
<dbReference type="Proteomes" id="UP000028042">
    <property type="component" value="Unassembled WGS sequence"/>
</dbReference>
<dbReference type="CDD" id="cd10554">
    <property type="entry name" value="HycB_like"/>
    <property type="match status" value="1"/>
</dbReference>
<evidence type="ECO:0000313" key="9">
    <source>
        <dbReference type="Proteomes" id="UP000028042"/>
    </source>
</evidence>
<evidence type="ECO:0000256" key="5">
    <source>
        <dbReference type="ARBA" id="ARBA00023014"/>
    </source>
</evidence>
<keyword evidence="10" id="KW-1185">Reference proteome</keyword>
<dbReference type="Pfam" id="PF13247">
    <property type="entry name" value="Fer4_11"/>
    <property type="match status" value="1"/>
</dbReference>
<name>A0A0H3J803_CLOPA</name>
<feature type="domain" description="4Fe-4S ferredoxin-type" evidence="6">
    <location>
        <begin position="2"/>
        <end position="31"/>
    </location>
</feature>
<keyword evidence="1" id="KW-0004">4Fe-4S</keyword>
<keyword evidence="2" id="KW-0479">Metal-binding</keyword>
<dbReference type="EMBL" id="JPGY02000001">
    <property type="protein sequence ID" value="KRU12874.1"/>
    <property type="molecule type" value="Genomic_DNA"/>
</dbReference>
<evidence type="ECO:0000259" key="6">
    <source>
        <dbReference type="PROSITE" id="PS51379"/>
    </source>
</evidence>
<evidence type="ECO:0000313" key="7">
    <source>
        <dbReference type="EMBL" id="AJA51118.1"/>
    </source>
</evidence>
<dbReference type="Pfam" id="PF12800">
    <property type="entry name" value="Fer4_4"/>
    <property type="match status" value="1"/>
</dbReference>
<dbReference type="AlphaFoldDB" id="A0A0H3J803"/>
<protein>
    <submittedName>
        <fullName evidence="8">4Fe-4S ferredoxin, iron-sulpur binding domain-containing protein</fullName>
    </submittedName>
    <submittedName>
        <fullName evidence="7">Electron transport protein HydN</fullName>
    </submittedName>
</protein>
<dbReference type="KEGG" id="cpae:CPAST_c10300"/>
<dbReference type="KEGG" id="cpat:CLPA_c10300"/>
<dbReference type="PANTHER" id="PTHR42859:SF17">
    <property type="entry name" value="ELECTRON TRANSPORT PROTEIN HYDN-RELATED"/>
    <property type="match status" value="1"/>
</dbReference>
<feature type="domain" description="4Fe-4S ferredoxin-type" evidence="6">
    <location>
        <begin position="135"/>
        <end position="168"/>
    </location>
</feature>
<dbReference type="PANTHER" id="PTHR42859">
    <property type="entry name" value="OXIDOREDUCTASE"/>
    <property type="match status" value="1"/>
</dbReference>
<dbReference type="InterPro" id="IPR017896">
    <property type="entry name" value="4Fe4S_Fe-S-bd"/>
</dbReference>
<keyword evidence="4" id="KW-0408">Iron</keyword>
<evidence type="ECO:0000256" key="3">
    <source>
        <dbReference type="ARBA" id="ARBA00022737"/>
    </source>
</evidence>
<dbReference type="RefSeq" id="WP_003444663.1">
    <property type="nucleotide sequence ID" value="NZ_ANZB01000005.1"/>
</dbReference>
<dbReference type="InterPro" id="IPR017900">
    <property type="entry name" value="4Fe4S_Fe_S_CS"/>
</dbReference>
<accession>A0A0H3J803</accession>
<reference evidence="8 9" key="3">
    <citation type="journal article" name="Genome Announc.">
        <title>Improved Draft Genome Sequence of Clostridium pasteurianum Strain ATCC 6013 (DSM 525) Using a Hybrid Next-Generation Sequencing Approach.</title>
        <authorList>
            <person name="Pyne M.E."/>
            <person name="Utturkar S."/>
            <person name="Brown S.D."/>
            <person name="Moo-Young M."/>
            <person name="Chung D.A."/>
            <person name="Chou C.P."/>
        </authorList>
    </citation>
    <scope>NUCLEOTIDE SEQUENCE [LARGE SCALE GENOMIC DNA]</scope>
    <source>
        <strain evidence="8 9">ATCC 6013</strain>
    </source>
</reference>
<dbReference type="Gene3D" id="3.30.70.20">
    <property type="match status" value="2"/>
</dbReference>
<evidence type="ECO:0000256" key="1">
    <source>
        <dbReference type="ARBA" id="ARBA00022485"/>
    </source>
</evidence>
<keyword evidence="3" id="KW-0677">Repeat</keyword>
<reference evidence="7 10" key="1">
    <citation type="journal article" date="2015" name="Genome Announc.">
        <title>Complete Genome Sequence of the Nitrogen-Fixing and Solvent-Producing Clostridium pasteurianum DSM 525.</title>
        <authorList>
            <person name="Poehlein A."/>
            <person name="Grosse-Honebrink A."/>
            <person name="Zhang Y."/>
            <person name="Minton N.P."/>
            <person name="Daniel R."/>
        </authorList>
    </citation>
    <scope>NUCLEOTIDE SEQUENCE [LARGE SCALE GENOMIC DNA]</scope>
    <source>
        <strain evidence="7">DSM 525</strain>
        <strain evidence="10">DSM 525 / ATCC 6013</strain>
    </source>
</reference>
<evidence type="ECO:0000256" key="4">
    <source>
        <dbReference type="ARBA" id="ARBA00023004"/>
    </source>
</evidence>
<evidence type="ECO:0000313" key="8">
    <source>
        <dbReference type="EMBL" id="KRU12874.1"/>
    </source>
</evidence>
<organism evidence="7 10">
    <name type="scientific">Clostridium pasteurianum DSM 525 = ATCC 6013</name>
    <dbReference type="NCBI Taxonomy" id="1262449"/>
    <lineage>
        <taxon>Bacteria</taxon>
        <taxon>Bacillati</taxon>
        <taxon>Bacillota</taxon>
        <taxon>Clostridia</taxon>
        <taxon>Eubacteriales</taxon>
        <taxon>Clostridiaceae</taxon>
        <taxon>Clostridium</taxon>
    </lineage>
</organism>
<dbReference type="Proteomes" id="UP000030905">
    <property type="component" value="Chromosome"/>
</dbReference>
<dbReference type="GO" id="GO:0046872">
    <property type="term" value="F:metal ion binding"/>
    <property type="evidence" value="ECO:0007669"/>
    <property type="project" value="UniProtKB-KW"/>
</dbReference>
<dbReference type="GeneID" id="93073228"/>
<dbReference type="eggNOG" id="COG1142">
    <property type="taxonomic scope" value="Bacteria"/>
</dbReference>
<dbReference type="GO" id="GO:0051539">
    <property type="term" value="F:4 iron, 4 sulfur cluster binding"/>
    <property type="evidence" value="ECO:0007669"/>
    <property type="project" value="UniProtKB-KW"/>
</dbReference>
<reference evidence="8" key="2">
    <citation type="submission" date="2015-10" db="EMBL/GenBank/DDBJ databases">
        <title>Improved Draft Genome Sequence of Clostridium pasteurianum Strain ATCC 6013 (DSM 525) Using a Hybrid Next-Generation Sequencing Approach.</title>
        <authorList>
            <person name="Pyne M.E."/>
            <person name="Utturkar S.M."/>
            <person name="Brown S.D."/>
            <person name="Moo-Young M."/>
            <person name="Chung D.A."/>
            <person name="Chou P.C."/>
        </authorList>
    </citation>
    <scope>NUCLEOTIDE SEQUENCE</scope>
    <source>
        <strain evidence="8">ATCC 6013</strain>
    </source>
</reference>
<evidence type="ECO:0000256" key="2">
    <source>
        <dbReference type="ARBA" id="ARBA00022723"/>
    </source>
</evidence>
<dbReference type="EMBL" id="CP009268">
    <property type="protein sequence ID" value="AJA51118.1"/>
    <property type="molecule type" value="Genomic_DNA"/>
</dbReference>
<dbReference type="SUPFAM" id="SSF54862">
    <property type="entry name" value="4Fe-4S ferredoxins"/>
    <property type="match status" value="1"/>
</dbReference>
<dbReference type="PROSITE" id="PS51379">
    <property type="entry name" value="4FE4S_FER_2"/>
    <property type="match status" value="3"/>
</dbReference>
<keyword evidence="5" id="KW-0411">Iron-sulfur</keyword>
<sequence length="190" mass="20509">MNSFVIANPKKCIGCKTCEAGCAMAHSEKNILNRKSDELKFNPRLKVIKTWDVTAPVMCRHCENSPCASVCPNGSITNKEGVVLINQDTCIGCKSCMVACPFGAINLIVQQDGEGKAITQSGLKKTDGKEIIHKEKIVANKCDLCIERDKGPACVEVCPTEALRLVSGEDIEESIKEKREAAALGLSRIG</sequence>